<proteinExistence type="predicted"/>
<dbReference type="EMBL" id="SNYV01000018">
    <property type="protein sequence ID" value="TDQ73794.1"/>
    <property type="molecule type" value="Genomic_DNA"/>
</dbReference>
<dbReference type="AlphaFoldDB" id="A0A4R6W4Y6"/>
<keyword evidence="2" id="KW-1185">Reference proteome</keyword>
<name>A0A4R6W4Y6_9SPHI</name>
<sequence>MELLSIKNAKNFKGKIVRWSAPSSKENYSYQGISNICSIEENGKIVAEQIDGDDISHAFLDKTDQGTLLDENYCYSDSGRYISILDIIKV</sequence>
<evidence type="ECO:0000313" key="1">
    <source>
        <dbReference type="EMBL" id="TDQ73794.1"/>
    </source>
</evidence>
<reference evidence="1 2" key="1">
    <citation type="submission" date="2019-03" db="EMBL/GenBank/DDBJ databases">
        <title>Genomic Encyclopedia of Archaeal and Bacterial Type Strains, Phase II (KMG-II): from individual species to whole genera.</title>
        <authorList>
            <person name="Goeker M."/>
        </authorList>
    </citation>
    <scope>NUCLEOTIDE SEQUENCE [LARGE SCALE GENOMIC DNA]</scope>
    <source>
        <strain evidence="1 2">DSM 28353</strain>
    </source>
</reference>
<dbReference type="Proteomes" id="UP000295292">
    <property type="component" value="Unassembled WGS sequence"/>
</dbReference>
<organism evidence="1 2">
    <name type="scientific">Sphingobacterium yanglingense</name>
    <dbReference type="NCBI Taxonomy" id="1437280"/>
    <lineage>
        <taxon>Bacteria</taxon>
        <taxon>Pseudomonadati</taxon>
        <taxon>Bacteroidota</taxon>
        <taxon>Sphingobacteriia</taxon>
        <taxon>Sphingobacteriales</taxon>
        <taxon>Sphingobacteriaceae</taxon>
        <taxon>Sphingobacterium</taxon>
    </lineage>
</organism>
<dbReference type="RefSeq" id="WP_133586378.1">
    <property type="nucleotide sequence ID" value="NZ_SNYV01000018.1"/>
</dbReference>
<comment type="caution">
    <text evidence="1">The sequence shown here is derived from an EMBL/GenBank/DDBJ whole genome shotgun (WGS) entry which is preliminary data.</text>
</comment>
<accession>A0A4R6W4Y6</accession>
<gene>
    <name evidence="1" type="ORF">CLV99_4231</name>
</gene>
<evidence type="ECO:0000313" key="2">
    <source>
        <dbReference type="Proteomes" id="UP000295292"/>
    </source>
</evidence>
<protein>
    <submittedName>
        <fullName evidence="1">Uncharacterized protein</fullName>
    </submittedName>
</protein>